<proteinExistence type="predicted"/>
<dbReference type="PROSITE" id="PS00927">
    <property type="entry name" value="TREHALASE_1"/>
    <property type="match status" value="1"/>
</dbReference>
<dbReference type="InterPro" id="IPR008928">
    <property type="entry name" value="6-hairpin_glycosidase_sf"/>
</dbReference>
<feature type="non-terminal residue" evidence="3">
    <location>
        <position position="187"/>
    </location>
</feature>
<gene>
    <name evidence="3" type="ORF">LCGC14_1761410</name>
</gene>
<dbReference type="InterPro" id="IPR001661">
    <property type="entry name" value="Glyco_hydro_37"/>
</dbReference>
<dbReference type="GO" id="GO:0005993">
    <property type="term" value="P:trehalose catabolic process"/>
    <property type="evidence" value="ECO:0007669"/>
    <property type="project" value="TreeGrafter"/>
</dbReference>
<evidence type="ECO:0008006" key="4">
    <source>
        <dbReference type="Google" id="ProtNLM"/>
    </source>
</evidence>
<protein>
    <recommendedName>
        <fullName evidence="4">Trehalase</fullName>
    </recommendedName>
</protein>
<sequence>MNFVNSQLFLDVQLAAIFSDSKTFADAIANDSWQGASQLYLQVKPLTTQQLAEFVAQHFTLESTALPKMQLSSDDAPSYIASLWPYLQRNADTVKSSSLMPLKHNYIVPGGRFQEIYYWDSYFTALGLQDIGDIDSIDAMLANFIDLQNRNGCIPNGNRSYYSSRSQPPILALMVDLLWQAKYRDEH</sequence>
<dbReference type="Gene3D" id="1.50.10.10">
    <property type="match status" value="1"/>
</dbReference>
<dbReference type="AlphaFoldDB" id="A0A0F9HNA0"/>
<keyword evidence="1" id="KW-0378">Hydrolase</keyword>
<comment type="caution">
    <text evidence="3">The sequence shown here is derived from an EMBL/GenBank/DDBJ whole genome shotgun (WGS) entry which is preliminary data.</text>
</comment>
<accession>A0A0F9HNA0</accession>
<evidence type="ECO:0000256" key="2">
    <source>
        <dbReference type="ARBA" id="ARBA00023295"/>
    </source>
</evidence>
<evidence type="ECO:0000313" key="3">
    <source>
        <dbReference type="EMBL" id="KKM04717.1"/>
    </source>
</evidence>
<dbReference type="InterPro" id="IPR012341">
    <property type="entry name" value="6hp_glycosidase-like_sf"/>
</dbReference>
<dbReference type="PANTHER" id="PTHR23403">
    <property type="entry name" value="TREHALASE"/>
    <property type="match status" value="1"/>
</dbReference>
<dbReference type="SUPFAM" id="SSF48208">
    <property type="entry name" value="Six-hairpin glycosidases"/>
    <property type="match status" value="1"/>
</dbReference>
<evidence type="ECO:0000256" key="1">
    <source>
        <dbReference type="ARBA" id="ARBA00022801"/>
    </source>
</evidence>
<dbReference type="EMBL" id="LAZR01016392">
    <property type="protein sequence ID" value="KKM04717.1"/>
    <property type="molecule type" value="Genomic_DNA"/>
</dbReference>
<dbReference type="GO" id="GO:0004555">
    <property type="term" value="F:alpha,alpha-trehalase activity"/>
    <property type="evidence" value="ECO:0007669"/>
    <property type="project" value="InterPro"/>
</dbReference>
<keyword evidence="2" id="KW-0326">Glycosidase</keyword>
<name>A0A0F9HNA0_9ZZZZ</name>
<organism evidence="3">
    <name type="scientific">marine sediment metagenome</name>
    <dbReference type="NCBI Taxonomy" id="412755"/>
    <lineage>
        <taxon>unclassified sequences</taxon>
        <taxon>metagenomes</taxon>
        <taxon>ecological metagenomes</taxon>
    </lineage>
</organism>
<dbReference type="InterPro" id="IPR018232">
    <property type="entry name" value="Glyco_hydro_37_CS"/>
</dbReference>
<reference evidence="3" key="1">
    <citation type="journal article" date="2015" name="Nature">
        <title>Complex archaea that bridge the gap between prokaryotes and eukaryotes.</title>
        <authorList>
            <person name="Spang A."/>
            <person name="Saw J.H."/>
            <person name="Jorgensen S.L."/>
            <person name="Zaremba-Niedzwiedzka K."/>
            <person name="Martijn J."/>
            <person name="Lind A.E."/>
            <person name="van Eijk R."/>
            <person name="Schleper C."/>
            <person name="Guy L."/>
            <person name="Ettema T.J."/>
        </authorList>
    </citation>
    <scope>NUCLEOTIDE SEQUENCE</scope>
</reference>
<dbReference type="Pfam" id="PF01204">
    <property type="entry name" value="Trehalase"/>
    <property type="match status" value="1"/>
</dbReference>
<dbReference type="PANTHER" id="PTHR23403:SF1">
    <property type="entry name" value="TREHALASE"/>
    <property type="match status" value="1"/>
</dbReference>